<reference evidence="5 6" key="1">
    <citation type="submission" date="2021-02" db="EMBL/GenBank/DDBJ databases">
        <title>Alicyclobacillus curvatus sp. nov. and Alicyclobacillus mengziensis sp. nov., two acidophilic bacteria isolated from acid mine drainage.</title>
        <authorList>
            <person name="Huang Y."/>
        </authorList>
    </citation>
    <scope>NUCLEOTIDE SEQUENCE [LARGE SCALE GENOMIC DNA]</scope>
    <source>
        <strain evidence="5 6">S30H14</strain>
    </source>
</reference>
<keyword evidence="3" id="KW-0694">RNA-binding</keyword>
<dbReference type="PROSITE" id="PS01261">
    <property type="entry name" value="UPF0020"/>
    <property type="match status" value="1"/>
</dbReference>
<dbReference type="RefSeq" id="WP_206658310.1">
    <property type="nucleotide sequence ID" value="NZ_CP071182.1"/>
</dbReference>
<dbReference type="Gene3D" id="3.40.50.150">
    <property type="entry name" value="Vaccinia Virus protein VP39"/>
    <property type="match status" value="1"/>
</dbReference>
<evidence type="ECO:0000313" key="6">
    <source>
        <dbReference type="Proteomes" id="UP000663505"/>
    </source>
</evidence>
<evidence type="ECO:0000313" key="5">
    <source>
        <dbReference type="EMBL" id="QSO48996.1"/>
    </source>
</evidence>
<dbReference type="GO" id="GO:0070043">
    <property type="term" value="F:rRNA (guanine-N7-)-methyltransferase activity"/>
    <property type="evidence" value="ECO:0007669"/>
    <property type="project" value="TreeGrafter"/>
</dbReference>
<dbReference type="PROSITE" id="PS00092">
    <property type="entry name" value="N6_MTASE"/>
    <property type="match status" value="1"/>
</dbReference>
<dbReference type="Pfam" id="PF02926">
    <property type="entry name" value="THUMP"/>
    <property type="match status" value="1"/>
</dbReference>
<dbReference type="SUPFAM" id="SSF53335">
    <property type="entry name" value="S-adenosyl-L-methionine-dependent methyltransferases"/>
    <property type="match status" value="1"/>
</dbReference>
<sequence length="377" mass="41710">MDGLNLIATAPFGLEAVVKRELVNLGIDTITTHNGYVEYEGDPLLLAQSNLWLRSADRVLIKMGAFKAETFDELFEGTKALPWGQLLPADAAFPVEGRSVKSRLSSVPACQRIVKKAIVESLRDAHGILELLEDGPLYSIEVSIQSDVALLTIDTSGAGLNKRGYRPINARAPIKETLAAALVQLSRWLPHRPFADPLCGSGTIAIEAALIGQNMAPGINRSFAAEVWDWIPERTWTDARTHAVSLRRPLAEPILASDIDPGVVQLAKENASRAGVQDSIIFDTLDIRHFHSDQPYGCIVTNPPYGERLGTAEEVEALYRTMGRVKKNMETWSWFVITSHPQFEKLFGSKADKKRKLYNGRIQTNLYQYLGPLPPRT</sequence>
<dbReference type="KEGG" id="afx:JZ786_08725"/>
<evidence type="ECO:0000256" key="3">
    <source>
        <dbReference type="PROSITE-ProRule" id="PRU00529"/>
    </source>
</evidence>
<dbReference type="InterPro" id="IPR054170">
    <property type="entry name" value="RlmL_1st"/>
</dbReference>
<protein>
    <submittedName>
        <fullName evidence="5">Class I SAM-dependent RNA methyltransferase</fullName>
    </submittedName>
</protein>
<dbReference type="InterPro" id="IPR000241">
    <property type="entry name" value="RlmKL-like_Mtase"/>
</dbReference>
<evidence type="ECO:0000259" key="4">
    <source>
        <dbReference type="PROSITE" id="PS51165"/>
    </source>
</evidence>
<dbReference type="PROSITE" id="PS51165">
    <property type="entry name" value="THUMP"/>
    <property type="match status" value="1"/>
</dbReference>
<name>A0A9X7W1H7_9BACL</name>
<dbReference type="Gene3D" id="3.30.2130.30">
    <property type="match status" value="1"/>
</dbReference>
<keyword evidence="2" id="KW-0808">Transferase</keyword>
<proteinExistence type="predicted"/>
<keyword evidence="6" id="KW-1185">Reference proteome</keyword>
<dbReference type="AlphaFoldDB" id="A0A9X7W1H7"/>
<dbReference type="GO" id="GO:0008990">
    <property type="term" value="F:rRNA (guanine-N2-)-methyltransferase activity"/>
    <property type="evidence" value="ECO:0007669"/>
    <property type="project" value="TreeGrafter"/>
</dbReference>
<dbReference type="InterPro" id="IPR004114">
    <property type="entry name" value="THUMP_dom"/>
</dbReference>
<dbReference type="InterPro" id="IPR002052">
    <property type="entry name" value="DNA_methylase_N6_adenine_CS"/>
</dbReference>
<dbReference type="PANTHER" id="PTHR47313:SF1">
    <property type="entry name" value="RIBOSOMAL RNA LARGE SUBUNIT METHYLTRANSFERASE K_L"/>
    <property type="match status" value="1"/>
</dbReference>
<dbReference type="InterPro" id="IPR029063">
    <property type="entry name" value="SAM-dependent_MTases_sf"/>
</dbReference>
<keyword evidence="1 5" id="KW-0489">Methyltransferase</keyword>
<dbReference type="Proteomes" id="UP000663505">
    <property type="component" value="Chromosome"/>
</dbReference>
<evidence type="ECO:0000256" key="2">
    <source>
        <dbReference type="ARBA" id="ARBA00022679"/>
    </source>
</evidence>
<gene>
    <name evidence="5" type="ORF">JZ786_08725</name>
</gene>
<feature type="domain" description="THUMP" evidence="4">
    <location>
        <begin position="45"/>
        <end position="155"/>
    </location>
</feature>
<dbReference type="Pfam" id="PF22020">
    <property type="entry name" value="RlmL_1st"/>
    <property type="match status" value="1"/>
</dbReference>
<dbReference type="SMART" id="SM00981">
    <property type="entry name" value="THUMP"/>
    <property type="match status" value="1"/>
</dbReference>
<organism evidence="5 6">
    <name type="scientific">Alicyclobacillus mengziensis</name>
    <dbReference type="NCBI Taxonomy" id="2931921"/>
    <lineage>
        <taxon>Bacteria</taxon>
        <taxon>Bacillati</taxon>
        <taxon>Bacillota</taxon>
        <taxon>Bacilli</taxon>
        <taxon>Bacillales</taxon>
        <taxon>Alicyclobacillaceae</taxon>
        <taxon>Alicyclobacillus</taxon>
    </lineage>
</organism>
<dbReference type="InterPro" id="IPR053943">
    <property type="entry name" value="RlmKL-like_Mtase_CS"/>
</dbReference>
<dbReference type="EMBL" id="CP071182">
    <property type="protein sequence ID" value="QSO48996.1"/>
    <property type="molecule type" value="Genomic_DNA"/>
</dbReference>
<dbReference type="CDD" id="cd11715">
    <property type="entry name" value="THUMP_AdoMetMT"/>
    <property type="match status" value="1"/>
</dbReference>
<dbReference type="PANTHER" id="PTHR47313">
    <property type="entry name" value="RIBOSOMAL RNA LARGE SUBUNIT METHYLTRANSFERASE K/L"/>
    <property type="match status" value="1"/>
</dbReference>
<dbReference type="Pfam" id="PF01170">
    <property type="entry name" value="UPF0020"/>
    <property type="match status" value="1"/>
</dbReference>
<accession>A0A9X7W1H7</accession>
<dbReference type="GO" id="GO:0003723">
    <property type="term" value="F:RNA binding"/>
    <property type="evidence" value="ECO:0007669"/>
    <property type="project" value="UniProtKB-UniRule"/>
</dbReference>
<evidence type="ECO:0000256" key="1">
    <source>
        <dbReference type="ARBA" id="ARBA00022603"/>
    </source>
</evidence>